<feature type="transmembrane region" description="Helical" evidence="9">
    <location>
        <begin position="43"/>
        <end position="60"/>
    </location>
</feature>
<feature type="transmembrane region" description="Helical" evidence="9">
    <location>
        <begin position="66"/>
        <end position="86"/>
    </location>
</feature>
<dbReference type="InterPro" id="IPR001851">
    <property type="entry name" value="ABC_transp_permease"/>
</dbReference>
<evidence type="ECO:0000256" key="8">
    <source>
        <dbReference type="ARBA" id="ARBA00037998"/>
    </source>
</evidence>
<evidence type="ECO:0000256" key="1">
    <source>
        <dbReference type="ARBA" id="ARBA00004651"/>
    </source>
</evidence>
<evidence type="ECO:0000256" key="7">
    <source>
        <dbReference type="ARBA" id="ARBA00023136"/>
    </source>
</evidence>
<evidence type="ECO:0000313" key="11">
    <source>
        <dbReference type="Proteomes" id="UP000252884"/>
    </source>
</evidence>
<dbReference type="GO" id="GO:0022857">
    <property type="term" value="F:transmembrane transporter activity"/>
    <property type="evidence" value="ECO:0007669"/>
    <property type="project" value="InterPro"/>
</dbReference>
<comment type="similarity">
    <text evidence="8">Belongs to the binding-protein-dependent transport system permease family. LivHM subfamily.</text>
</comment>
<feature type="transmembrane region" description="Helical" evidence="9">
    <location>
        <begin position="6"/>
        <end position="31"/>
    </location>
</feature>
<dbReference type="PANTHER" id="PTHR11795">
    <property type="entry name" value="BRANCHED-CHAIN AMINO ACID TRANSPORT SYSTEM PERMEASE PROTEIN LIVH"/>
    <property type="match status" value="1"/>
</dbReference>
<feature type="transmembrane region" description="Helical" evidence="9">
    <location>
        <begin position="229"/>
        <end position="258"/>
    </location>
</feature>
<dbReference type="Proteomes" id="UP000252884">
    <property type="component" value="Unassembled WGS sequence"/>
</dbReference>
<dbReference type="GO" id="GO:0005886">
    <property type="term" value="C:plasma membrane"/>
    <property type="evidence" value="ECO:0007669"/>
    <property type="project" value="UniProtKB-SubCell"/>
</dbReference>
<dbReference type="CDD" id="cd06582">
    <property type="entry name" value="TM_PBP1_LivH_like"/>
    <property type="match status" value="1"/>
</dbReference>
<dbReference type="InterPro" id="IPR052157">
    <property type="entry name" value="BCAA_transport_permease"/>
</dbReference>
<dbReference type="EMBL" id="QPJK01000006">
    <property type="protein sequence ID" value="RCW69433.1"/>
    <property type="molecule type" value="Genomic_DNA"/>
</dbReference>
<evidence type="ECO:0000256" key="2">
    <source>
        <dbReference type="ARBA" id="ARBA00022448"/>
    </source>
</evidence>
<dbReference type="GO" id="GO:0006865">
    <property type="term" value="P:amino acid transport"/>
    <property type="evidence" value="ECO:0007669"/>
    <property type="project" value="UniProtKB-KW"/>
</dbReference>
<keyword evidence="4 9" id="KW-0812">Transmembrane</keyword>
<feature type="transmembrane region" description="Helical" evidence="9">
    <location>
        <begin position="148"/>
        <end position="167"/>
    </location>
</feature>
<gene>
    <name evidence="10" type="ORF">DES41_106307</name>
</gene>
<keyword evidence="3" id="KW-1003">Cell membrane</keyword>
<keyword evidence="6 9" id="KW-1133">Transmembrane helix</keyword>
<evidence type="ECO:0000256" key="4">
    <source>
        <dbReference type="ARBA" id="ARBA00022692"/>
    </source>
</evidence>
<feature type="transmembrane region" description="Helical" evidence="9">
    <location>
        <begin position="264"/>
        <end position="284"/>
    </location>
</feature>
<evidence type="ECO:0000256" key="9">
    <source>
        <dbReference type="SAM" id="Phobius"/>
    </source>
</evidence>
<evidence type="ECO:0000256" key="5">
    <source>
        <dbReference type="ARBA" id="ARBA00022970"/>
    </source>
</evidence>
<dbReference type="OrthoDB" id="8888656at2"/>
<comment type="caution">
    <text evidence="10">The sequence shown here is derived from an EMBL/GenBank/DDBJ whole genome shotgun (WGS) entry which is preliminary data.</text>
</comment>
<evidence type="ECO:0000256" key="3">
    <source>
        <dbReference type="ARBA" id="ARBA00022475"/>
    </source>
</evidence>
<dbReference type="RefSeq" id="WP_114469836.1">
    <property type="nucleotide sequence ID" value="NZ_QPJK01000006.1"/>
</dbReference>
<dbReference type="Pfam" id="PF02653">
    <property type="entry name" value="BPD_transp_2"/>
    <property type="match status" value="1"/>
</dbReference>
<comment type="subcellular location">
    <subcellularLocation>
        <location evidence="1">Cell membrane</location>
        <topology evidence="1">Multi-pass membrane protein</topology>
    </subcellularLocation>
</comment>
<sequence length="294" mass="30719">MLLADIATLLVNSLTWAMATFLVAAGLTLVFGTLHILNFSHGGFFMIGAYGAYSLAQALGGGSSVAFYLFGSLVAGVFVALLGLVVDRLVLRRLAGVEDAYVLIATYALLLVCEGATKLVWGLNYHSVMPPAALDGAWLLGDAVVPRFSLFIIGAGIVVFVVLEVFLNRTGPGRLVKAIAVDPWMARLLGVNVRWVYTATVAIGFALAGLAGGLLLANQTLSPTLASAFVIQAFGVIIIGGMGSISGAFFGSILLGLIDAVGQWLLPGLPGLPFFVAMTLILLVRPQGLMGKRH</sequence>
<protein>
    <submittedName>
        <fullName evidence="10">Branched-chain amino acid transport system permease protein</fullName>
    </submittedName>
</protein>
<keyword evidence="7 9" id="KW-0472">Membrane</keyword>
<evidence type="ECO:0000313" key="10">
    <source>
        <dbReference type="EMBL" id="RCW69433.1"/>
    </source>
</evidence>
<evidence type="ECO:0000256" key="6">
    <source>
        <dbReference type="ARBA" id="ARBA00022989"/>
    </source>
</evidence>
<organism evidence="10 11">
    <name type="scientific">Pseudorhodoferax soli</name>
    <dbReference type="NCBI Taxonomy" id="545864"/>
    <lineage>
        <taxon>Bacteria</taxon>
        <taxon>Pseudomonadati</taxon>
        <taxon>Pseudomonadota</taxon>
        <taxon>Betaproteobacteria</taxon>
        <taxon>Burkholderiales</taxon>
        <taxon>Comamonadaceae</taxon>
    </lineage>
</organism>
<keyword evidence="2" id="KW-0813">Transport</keyword>
<dbReference type="AlphaFoldDB" id="A0A368XN84"/>
<reference evidence="10 11" key="1">
    <citation type="submission" date="2018-07" db="EMBL/GenBank/DDBJ databases">
        <title>Genomic Encyclopedia of Type Strains, Phase IV (KMG-IV): sequencing the most valuable type-strain genomes for metagenomic binning, comparative biology and taxonomic classification.</title>
        <authorList>
            <person name="Goeker M."/>
        </authorList>
    </citation>
    <scope>NUCLEOTIDE SEQUENCE [LARGE SCALE GENOMIC DNA]</scope>
    <source>
        <strain evidence="10 11">DSM 21634</strain>
    </source>
</reference>
<keyword evidence="5" id="KW-0029">Amino-acid transport</keyword>
<proteinExistence type="inferred from homology"/>
<feature type="transmembrane region" description="Helical" evidence="9">
    <location>
        <begin position="195"/>
        <end position="217"/>
    </location>
</feature>
<keyword evidence="11" id="KW-1185">Reference proteome</keyword>
<name>A0A368XN84_9BURK</name>
<accession>A0A368XN84</accession>
<dbReference type="PANTHER" id="PTHR11795:SF442">
    <property type="entry name" value="ABC TRANSPORTER ATP-BINDING PROTEIN"/>
    <property type="match status" value="1"/>
</dbReference>